<sequence>MKQKFQGSTRVKRAQLQALSIDFEVLRMNEGETVNSYFARTLKIAKSMKVRGECMRENVIIAKILRSMISKFNYVMCSIEESNNLDVMTIDELKSSLLVREQRMNCHEEEEHVLQITNKDRGGRGKGRREDFSRGGRGRGRGRQRQFLNKAKIECFNWQKRVNYAEMKDEVKEEDELLLMSMLISNKVRRKMNGFLTQGAATI</sequence>
<dbReference type="Pfam" id="PF14223">
    <property type="entry name" value="Retrotran_gag_2"/>
    <property type="match status" value="1"/>
</dbReference>
<dbReference type="PANTHER" id="PTHR35317:SF34">
    <property type="match status" value="1"/>
</dbReference>
<dbReference type="OrthoDB" id="2013098at2759"/>
<organism evidence="2 3">
    <name type="scientific">Abrus precatorius</name>
    <name type="common">Indian licorice</name>
    <name type="synonym">Glycine abrus</name>
    <dbReference type="NCBI Taxonomy" id="3816"/>
    <lineage>
        <taxon>Eukaryota</taxon>
        <taxon>Viridiplantae</taxon>
        <taxon>Streptophyta</taxon>
        <taxon>Embryophyta</taxon>
        <taxon>Tracheophyta</taxon>
        <taxon>Spermatophyta</taxon>
        <taxon>Magnoliopsida</taxon>
        <taxon>eudicotyledons</taxon>
        <taxon>Gunneridae</taxon>
        <taxon>Pentapetalae</taxon>
        <taxon>rosids</taxon>
        <taxon>fabids</taxon>
        <taxon>Fabales</taxon>
        <taxon>Fabaceae</taxon>
        <taxon>Papilionoideae</taxon>
        <taxon>50 kb inversion clade</taxon>
        <taxon>NPAAA clade</taxon>
        <taxon>indigoferoid/millettioid clade</taxon>
        <taxon>Abreae</taxon>
        <taxon>Abrus</taxon>
    </lineage>
</organism>
<protein>
    <submittedName>
        <fullName evidence="3">Uncharacterized protein LOC113859830</fullName>
    </submittedName>
</protein>
<accession>A0A8B8KWR5</accession>
<keyword evidence="2" id="KW-1185">Reference proteome</keyword>
<reference evidence="2" key="1">
    <citation type="journal article" date="2019" name="Toxins">
        <title>Detection of Abrin-Like and Prepropulchellin-Like Toxin Genes and Transcripts Using Whole Genome Sequencing and Full-Length Transcript Sequencing of Abrus precatorius.</title>
        <authorList>
            <person name="Hovde B.T."/>
            <person name="Daligault H.E."/>
            <person name="Hanschen E.R."/>
            <person name="Kunde Y.A."/>
            <person name="Johnson M.B."/>
            <person name="Starkenburg S.R."/>
            <person name="Johnson S.L."/>
        </authorList>
    </citation>
    <scope>NUCLEOTIDE SEQUENCE [LARGE SCALE GENOMIC DNA]</scope>
</reference>
<dbReference type="AlphaFoldDB" id="A0A8B8KWR5"/>
<dbReference type="PANTHER" id="PTHR35317">
    <property type="entry name" value="OS04G0629600 PROTEIN"/>
    <property type="match status" value="1"/>
</dbReference>
<reference evidence="3" key="2">
    <citation type="submission" date="2025-08" db="UniProtKB">
        <authorList>
            <consortium name="RefSeq"/>
        </authorList>
    </citation>
    <scope>IDENTIFICATION</scope>
    <source>
        <tissue evidence="3">Young leaves</tissue>
    </source>
</reference>
<proteinExistence type="predicted"/>
<evidence type="ECO:0000256" key="1">
    <source>
        <dbReference type="SAM" id="MobiDB-lite"/>
    </source>
</evidence>
<evidence type="ECO:0000313" key="2">
    <source>
        <dbReference type="Proteomes" id="UP000694853"/>
    </source>
</evidence>
<dbReference type="Proteomes" id="UP000694853">
    <property type="component" value="Unplaced"/>
</dbReference>
<feature type="region of interest" description="Disordered" evidence="1">
    <location>
        <begin position="117"/>
        <end position="143"/>
    </location>
</feature>
<gene>
    <name evidence="3" type="primary">LOC113859830</name>
</gene>
<dbReference type="RefSeq" id="XP_027348310.1">
    <property type="nucleotide sequence ID" value="XM_027492509.1"/>
</dbReference>
<evidence type="ECO:0000313" key="3">
    <source>
        <dbReference type="RefSeq" id="XP_027348310.1"/>
    </source>
</evidence>
<feature type="compositionally biased region" description="Basic and acidic residues" evidence="1">
    <location>
        <begin position="117"/>
        <end position="134"/>
    </location>
</feature>
<dbReference type="KEGG" id="aprc:113859830"/>
<dbReference type="GeneID" id="113859830"/>
<name>A0A8B8KWR5_ABRPR</name>